<gene>
    <name evidence="3" type="ORF">HNR40_010395</name>
</gene>
<dbReference type="InterPro" id="IPR032466">
    <property type="entry name" value="Metal_Hydrolase"/>
</dbReference>
<accession>A0A7W8AEV9</accession>
<dbReference type="Gene3D" id="2.30.40.10">
    <property type="entry name" value="Urease, subunit C, domain 1"/>
    <property type="match status" value="1"/>
</dbReference>
<dbReference type="AlphaFoldDB" id="A0A7W8AEV9"/>
<dbReference type="InterPro" id="IPR050287">
    <property type="entry name" value="MTA/SAH_deaminase"/>
</dbReference>
<evidence type="ECO:0000259" key="2">
    <source>
        <dbReference type="Pfam" id="PF01979"/>
    </source>
</evidence>
<dbReference type="Pfam" id="PF01979">
    <property type="entry name" value="Amidohydro_1"/>
    <property type="match status" value="1"/>
</dbReference>
<feature type="domain" description="Amidohydrolase-related" evidence="2">
    <location>
        <begin position="54"/>
        <end position="401"/>
    </location>
</feature>
<dbReference type="InterPro" id="IPR011059">
    <property type="entry name" value="Metal-dep_hydrolase_composite"/>
</dbReference>
<keyword evidence="1 3" id="KW-0378">Hydrolase</keyword>
<evidence type="ECO:0000313" key="4">
    <source>
        <dbReference type="Proteomes" id="UP000568380"/>
    </source>
</evidence>
<sequence>MTILIRGGHLLTMDDAIGDVPGGDLLIDGSTIVSAGPSNPGAQADEVIDATGMIVLPGFVDTHIHLWQTVLRGLASELWHGEYFTSVLPYRSRFRPEDVYAGGLAGGRELLGNGVTTALDFCHCIATPRHSDMAVAGLIDSGIRGVHGYSLRDKPPGHFTSHDQRLADAVRVQEGLGHDRVSLMLALSDLETVDLATSAKEVAFARERGLGMTIHSNYAGQITAMHEAGLLGPDLVPVHGNVVTDDEIRMLADADATLSSTPAVEIGLGSSFSIVRRAVKLGLRVGWGCDIVTYTDADLLGQMRLGYQLTCYLDSEEERSQGRDGRRRPGIPTLTAREVLRMATVYGARALGLSARIGSLTPGKEADVILVKGGSLADPAAHVLMQCNGRDVDTVLVAGEVRKRAGQHVGLDPERSGALIDAARAHVLAEFPSHD</sequence>
<evidence type="ECO:0000256" key="1">
    <source>
        <dbReference type="ARBA" id="ARBA00022801"/>
    </source>
</evidence>
<dbReference type="SUPFAM" id="SSF51338">
    <property type="entry name" value="Composite domain of metallo-dependent hydrolases"/>
    <property type="match status" value="1"/>
</dbReference>
<organism evidence="3 4">
    <name type="scientific">Nonomuraea endophytica</name>
    <dbReference type="NCBI Taxonomy" id="714136"/>
    <lineage>
        <taxon>Bacteria</taxon>
        <taxon>Bacillati</taxon>
        <taxon>Actinomycetota</taxon>
        <taxon>Actinomycetes</taxon>
        <taxon>Streptosporangiales</taxon>
        <taxon>Streptosporangiaceae</taxon>
        <taxon>Nonomuraea</taxon>
    </lineage>
</organism>
<proteinExistence type="predicted"/>
<comment type="caution">
    <text evidence="3">The sequence shown here is derived from an EMBL/GenBank/DDBJ whole genome shotgun (WGS) entry which is preliminary data.</text>
</comment>
<evidence type="ECO:0000313" key="3">
    <source>
        <dbReference type="EMBL" id="MBB5084884.1"/>
    </source>
</evidence>
<dbReference type="GO" id="GO:0016810">
    <property type="term" value="F:hydrolase activity, acting on carbon-nitrogen (but not peptide) bonds"/>
    <property type="evidence" value="ECO:0007669"/>
    <property type="project" value="InterPro"/>
</dbReference>
<dbReference type="EMBL" id="JACHIN010000027">
    <property type="protein sequence ID" value="MBB5084884.1"/>
    <property type="molecule type" value="Genomic_DNA"/>
</dbReference>
<name>A0A7W8AEV9_9ACTN</name>
<dbReference type="SUPFAM" id="SSF51556">
    <property type="entry name" value="Metallo-dependent hydrolases"/>
    <property type="match status" value="1"/>
</dbReference>
<keyword evidence="4" id="KW-1185">Reference proteome</keyword>
<dbReference type="PANTHER" id="PTHR43794">
    <property type="entry name" value="AMINOHYDROLASE SSNA-RELATED"/>
    <property type="match status" value="1"/>
</dbReference>
<reference evidence="3 4" key="1">
    <citation type="submission" date="2020-08" db="EMBL/GenBank/DDBJ databases">
        <title>Genomic Encyclopedia of Type Strains, Phase IV (KMG-IV): sequencing the most valuable type-strain genomes for metagenomic binning, comparative biology and taxonomic classification.</title>
        <authorList>
            <person name="Goeker M."/>
        </authorList>
    </citation>
    <scope>NUCLEOTIDE SEQUENCE [LARGE SCALE GENOMIC DNA]</scope>
    <source>
        <strain evidence="3 4">DSM 45385</strain>
    </source>
</reference>
<dbReference type="Gene3D" id="3.20.20.140">
    <property type="entry name" value="Metal-dependent hydrolases"/>
    <property type="match status" value="1"/>
</dbReference>
<dbReference type="Proteomes" id="UP000568380">
    <property type="component" value="Unassembled WGS sequence"/>
</dbReference>
<protein>
    <submittedName>
        <fullName evidence="3">Cytosine/adenosine deaminase-related metal-dependent hydrolase</fullName>
    </submittedName>
</protein>
<dbReference type="PANTHER" id="PTHR43794:SF11">
    <property type="entry name" value="AMIDOHYDROLASE-RELATED DOMAIN-CONTAINING PROTEIN"/>
    <property type="match status" value="1"/>
</dbReference>
<dbReference type="InterPro" id="IPR006680">
    <property type="entry name" value="Amidohydro-rel"/>
</dbReference>
<dbReference type="RefSeq" id="WP_184975644.1">
    <property type="nucleotide sequence ID" value="NZ_JACHIN010000027.1"/>
</dbReference>